<gene>
    <name evidence="2" type="ORF">MCHLO_15812</name>
</gene>
<keyword evidence="3" id="KW-1185">Reference proteome</keyword>
<protein>
    <submittedName>
        <fullName evidence="2">Uncharacterized protein</fullName>
    </submittedName>
</protein>
<reference evidence="2" key="1">
    <citation type="submission" date="2014-09" db="EMBL/GenBank/DDBJ databases">
        <title>Genome sequence of the luminous mushroom Mycena chlorophos for searching fungal bioluminescence genes.</title>
        <authorList>
            <person name="Tanaka Y."/>
            <person name="Kasuga D."/>
            <person name="Oba Y."/>
            <person name="Hase S."/>
            <person name="Sato K."/>
            <person name="Oba Y."/>
            <person name="Sakakibara Y."/>
        </authorList>
    </citation>
    <scope>NUCLEOTIDE SEQUENCE</scope>
</reference>
<name>A0ABQ0M8I4_MYCCL</name>
<proteinExistence type="predicted"/>
<organism evidence="2 3">
    <name type="scientific">Mycena chlorophos</name>
    <name type="common">Agaric fungus</name>
    <name type="synonym">Agaricus chlorophos</name>
    <dbReference type="NCBI Taxonomy" id="658473"/>
    <lineage>
        <taxon>Eukaryota</taxon>
        <taxon>Fungi</taxon>
        <taxon>Dikarya</taxon>
        <taxon>Basidiomycota</taxon>
        <taxon>Agaricomycotina</taxon>
        <taxon>Agaricomycetes</taxon>
        <taxon>Agaricomycetidae</taxon>
        <taxon>Agaricales</taxon>
        <taxon>Marasmiineae</taxon>
        <taxon>Mycenaceae</taxon>
        <taxon>Mycena</taxon>
    </lineage>
</organism>
<evidence type="ECO:0000256" key="1">
    <source>
        <dbReference type="SAM" id="MobiDB-lite"/>
    </source>
</evidence>
<dbReference type="EMBL" id="DF849869">
    <property type="protein sequence ID" value="GAT59537.1"/>
    <property type="molecule type" value="Genomic_DNA"/>
</dbReference>
<evidence type="ECO:0000313" key="3">
    <source>
        <dbReference type="Proteomes" id="UP000815677"/>
    </source>
</evidence>
<sequence>MPSASKPKSGRSSPRRVARSSAATPTVEDADSDIGSMELDVKPESEATVLDKPLPDEFCFKPKETVWILVNERWISGRIFLSTPRIRPSDNQPCWNVLYRDKFGHRLRKYFAPLLGEMKPDTAMVRQMLQAAPLEMAVPTR</sequence>
<accession>A0ABQ0M8I4</accession>
<evidence type="ECO:0000313" key="2">
    <source>
        <dbReference type="EMBL" id="GAT59537.1"/>
    </source>
</evidence>
<feature type="compositionally biased region" description="Low complexity" evidence="1">
    <location>
        <begin position="1"/>
        <end position="12"/>
    </location>
</feature>
<dbReference type="Proteomes" id="UP000815677">
    <property type="component" value="Unassembled WGS sequence"/>
</dbReference>
<feature type="region of interest" description="Disordered" evidence="1">
    <location>
        <begin position="1"/>
        <end position="36"/>
    </location>
</feature>